<dbReference type="Pfam" id="PF00665">
    <property type="entry name" value="rve"/>
    <property type="match status" value="1"/>
</dbReference>
<accession>A0ABV2L8R4</accession>
<dbReference type="SUPFAM" id="SSF53098">
    <property type="entry name" value="Ribonuclease H-like"/>
    <property type="match status" value="1"/>
</dbReference>
<proteinExistence type="predicted"/>
<dbReference type="InterPro" id="IPR012337">
    <property type="entry name" value="RNaseH-like_sf"/>
</dbReference>
<dbReference type="InterPro" id="IPR050900">
    <property type="entry name" value="Transposase_IS3/IS150/IS904"/>
</dbReference>
<dbReference type="InterPro" id="IPR001584">
    <property type="entry name" value="Integrase_cat-core"/>
</dbReference>
<dbReference type="EMBL" id="JBEPMM010000009">
    <property type="protein sequence ID" value="MET3693712.1"/>
    <property type="molecule type" value="Genomic_DNA"/>
</dbReference>
<dbReference type="Gene3D" id="3.30.420.10">
    <property type="entry name" value="Ribonuclease H-like superfamily/Ribonuclease H"/>
    <property type="match status" value="1"/>
</dbReference>
<sequence>MGYARAGESWFYLAAVLDLATRESVGWSMRDHMRAELTSAALMMGTRRQRPGARLVCHFDCGSQYAAKAYRKQLVSMKATPSMSRTGCWYDNAPMESFFDTLKIELVQERRRRLRRL</sequence>
<organism evidence="2 3">
    <name type="scientific">Methylobacterium goesingense</name>
    <dbReference type="NCBI Taxonomy" id="243690"/>
    <lineage>
        <taxon>Bacteria</taxon>
        <taxon>Pseudomonadati</taxon>
        <taxon>Pseudomonadota</taxon>
        <taxon>Alphaproteobacteria</taxon>
        <taxon>Hyphomicrobiales</taxon>
        <taxon>Methylobacteriaceae</taxon>
        <taxon>Methylobacterium</taxon>
    </lineage>
</organism>
<keyword evidence="3" id="KW-1185">Reference proteome</keyword>
<gene>
    <name evidence="2" type="ORF">ABID43_003263</name>
</gene>
<protein>
    <submittedName>
        <fullName evidence="2">Transposase InsO family protein</fullName>
    </submittedName>
</protein>
<evidence type="ECO:0000313" key="3">
    <source>
        <dbReference type="Proteomes" id="UP001549145"/>
    </source>
</evidence>
<dbReference type="PANTHER" id="PTHR46889:SF4">
    <property type="entry name" value="TRANSPOSASE INSO FOR INSERTION SEQUENCE ELEMENT IS911B-RELATED"/>
    <property type="match status" value="1"/>
</dbReference>
<comment type="caution">
    <text evidence="2">The sequence shown here is derived from an EMBL/GenBank/DDBJ whole genome shotgun (WGS) entry which is preliminary data.</text>
</comment>
<dbReference type="PANTHER" id="PTHR46889">
    <property type="entry name" value="TRANSPOSASE INSF FOR INSERTION SEQUENCE IS3B-RELATED"/>
    <property type="match status" value="1"/>
</dbReference>
<evidence type="ECO:0000259" key="1">
    <source>
        <dbReference type="PROSITE" id="PS50994"/>
    </source>
</evidence>
<dbReference type="InterPro" id="IPR036397">
    <property type="entry name" value="RNaseH_sf"/>
</dbReference>
<dbReference type="Proteomes" id="UP001549145">
    <property type="component" value="Unassembled WGS sequence"/>
</dbReference>
<evidence type="ECO:0000313" key="2">
    <source>
        <dbReference type="EMBL" id="MET3693712.1"/>
    </source>
</evidence>
<name>A0ABV2L8R4_9HYPH</name>
<dbReference type="PROSITE" id="PS50994">
    <property type="entry name" value="INTEGRASE"/>
    <property type="match status" value="1"/>
</dbReference>
<feature type="domain" description="Integrase catalytic" evidence="1">
    <location>
        <begin position="1"/>
        <end position="117"/>
    </location>
</feature>
<reference evidence="2 3" key="1">
    <citation type="submission" date="2024-06" db="EMBL/GenBank/DDBJ databases">
        <title>Genomic Encyclopedia of Type Strains, Phase IV (KMG-IV): sequencing the most valuable type-strain genomes for metagenomic binning, comparative biology and taxonomic classification.</title>
        <authorList>
            <person name="Goeker M."/>
        </authorList>
    </citation>
    <scope>NUCLEOTIDE SEQUENCE [LARGE SCALE GENOMIC DNA]</scope>
    <source>
        <strain evidence="2 3">DSM 21331</strain>
    </source>
</reference>